<evidence type="ECO:0000256" key="6">
    <source>
        <dbReference type="ARBA" id="ARBA00022989"/>
    </source>
</evidence>
<evidence type="ECO:0000256" key="9">
    <source>
        <dbReference type="SAM" id="Phobius"/>
    </source>
</evidence>
<dbReference type="Proteomes" id="UP000070505">
    <property type="component" value="Unassembled WGS sequence"/>
</dbReference>
<evidence type="ECO:0000256" key="7">
    <source>
        <dbReference type="ARBA" id="ARBA00023136"/>
    </source>
</evidence>
<dbReference type="GO" id="GO:0005886">
    <property type="term" value="C:plasma membrane"/>
    <property type="evidence" value="ECO:0007669"/>
    <property type="project" value="UniProtKB-SubCell"/>
</dbReference>
<dbReference type="InterPro" id="IPR004268">
    <property type="entry name" value="MurJ"/>
</dbReference>
<dbReference type="RefSeq" id="WP_082266270.1">
    <property type="nucleotide sequence ID" value="NZ_KQ961867.1"/>
</dbReference>
<dbReference type="PATRIC" id="fig|2702.101.peg.756"/>
<feature type="compositionally biased region" description="Basic residues" evidence="8">
    <location>
        <begin position="612"/>
        <end position="626"/>
    </location>
</feature>
<sequence>MSSVGRNSMIMASGTAASRITGQIRTILLAAALGTTGLAANAYQAGSTIPQLIYALVSGGIFNAVLVPQIVRTLEKKDAKDRLNKLITFAITMLLAVTLLMGVSTPVITWLYAGGGPEMLALTNAFTLWCIPQIFFYGLYTVLGQILAAKGKFAMYAWSSVAANIVSCIGFGTFIVLFGRATTQPLSFWSNSRLLLTAGFWTLGVAIQALLLFIPLTKIGIVYKPSWGIKGIGLRSMGPVAAWSIGIVIVNQLSVMVTTHTITSAPQLAETTMGINQFDVAGNATFQNAYTIYLLPYSLIAVSVATAIFPKISKAVATHNIAIARQDLSDSLRHVSILMCFFLIAFVTMPTPISLALLPSISLKEAYFMSTPLMLLSFSLPFASAYLIIQRTFYAFEDGKQPFIFTLAGVVTELVVLIVCIQFFPPTQWVAVLSSSVTIEFLLTFPALIWMLRRRFNNNLDDSRLLSTHIKIAIATAVSICITLLARIPVMKIINVEMPQLHGAVRWIRAILVCVILTVIIIVSYVGTLVLLKTQELTTLYNSFVLKVATKIPALSSLKFVQKVISKANKNADSTEIALDETSDKSNDEKAFTGANIENKKSYLRTSSNNQKNHRKPRIVTSTRKK</sequence>
<dbReference type="GO" id="GO:0015648">
    <property type="term" value="F:lipid-linked peptidoglycan transporter activity"/>
    <property type="evidence" value="ECO:0007669"/>
    <property type="project" value="TreeGrafter"/>
</dbReference>
<dbReference type="Pfam" id="PF03023">
    <property type="entry name" value="MurJ"/>
    <property type="match status" value="1"/>
</dbReference>
<comment type="subcellular location">
    <subcellularLocation>
        <location evidence="1">Cell membrane</location>
        <topology evidence="1">Multi-pass membrane protein</topology>
    </subcellularLocation>
</comment>
<dbReference type="PANTHER" id="PTHR47019:SF1">
    <property type="entry name" value="LIPID II FLIPPASE MURJ"/>
    <property type="match status" value="1"/>
</dbReference>
<feature type="region of interest" description="Disordered" evidence="8">
    <location>
        <begin position="583"/>
        <end position="626"/>
    </location>
</feature>
<dbReference type="AlphaFoldDB" id="A0A135Z5W3"/>
<evidence type="ECO:0000256" key="2">
    <source>
        <dbReference type="ARBA" id="ARBA00022475"/>
    </source>
</evidence>
<feature type="transmembrane region" description="Helical" evidence="9">
    <location>
        <begin position="198"/>
        <end position="219"/>
    </location>
</feature>
<dbReference type="GO" id="GO:0008360">
    <property type="term" value="P:regulation of cell shape"/>
    <property type="evidence" value="ECO:0007669"/>
    <property type="project" value="UniProtKB-KW"/>
</dbReference>
<feature type="transmembrane region" description="Helical" evidence="9">
    <location>
        <begin position="52"/>
        <end position="74"/>
    </location>
</feature>
<keyword evidence="4" id="KW-0133">Cell shape</keyword>
<feature type="transmembrane region" description="Helical" evidence="9">
    <location>
        <begin position="155"/>
        <end position="178"/>
    </location>
</feature>
<organism evidence="10 11">
    <name type="scientific">Gardnerella vaginalis</name>
    <dbReference type="NCBI Taxonomy" id="2702"/>
    <lineage>
        <taxon>Bacteria</taxon>
        <taxon>Bacillati</taxon>
        <taxon>Actinomycetota</taxon>
        <taxon>Actinomycetes</taxon>
        <taxon>Bifidobacteriales</taxon>
        <taxon>Bifidobacteriaceae</taxon>
        <taxon>Gardnerella</taxon>
    </lineage>
</organism>
<evidence type="ECO:0000256" key="4">
    <source>
        <dbReference type="ARBA" id="ARBA00022960"/>
    </source>
</evidence>
<dbReference type="GO" id="GO:0009252">
    <property type="term" value="P:peptidoglycan biosynthetic process"/>
    <property type="evidence" value="ECO:0007669"/>
    <property type="project" value="UniProtKB-KW"/>
</dbReference>
<evidence type="ECO:0000313" key="11">
    <source>
        <dbReference type="Proteomes" id="UP000070505"/>
    </source>
</evidence>
<feature type="transmembrane region" description="Helical" evidence="9">
    <location>
        <begin position="472"/>
        <end position="490"/>
    </location>
</feature>
<dbReference type="InterPro" id="IPR051050">
    <property type="entry name" value="Lipid_II_flippase_MurJ/MviN"/>
</dbReference>
<accession>A0A135Z5W3</accession>
<feature type="transmembrane region" description="Helical" evidence="9">
    <location>
        <begin position="401"/>
        <end position="424"/>
    </location>
</feature>
<keyword evidence="5" id="KW-0573">Peptidoglycan synthesis</keyword>
<feature type="transmembrane region" description="Helical" evidence="9">
    <location>
        <begin position="119"/>
        <end position="143"/>
    </location>
</feature>
<evidence type="ECO:0000313" key="10">
    <source>
        <dbReference type="EMBL" id="KXI16983.1"/>
    </source>
</evidence>
<protein>
    <submittedName>
        <fullName evidence="10">Putative integral membrane protein MviN</fullName>
    </submittedName>
</protein>
<reference evidence="10 11" key="1">
    <citation type="submission" date="2016-02" db="EMBL/GenBank/DDBJ databases">
        <authorList>
            <person name="Wen L."/>
            <person name="He K."/>
            <person name="Yang H."/>
        </authorList>
    </citation>
    <scope>NUCLEOTIDE SEQUENCE [LARGE SCALE GENOMIC DNA]</scope>
    <source>
        <strain evidence="10 11">CMW7778B</strain>
    </source>
</reference>
<feature type="transmembrane region" description="Helical" evidence="9">
    <location>
        <begin position="510"/>
        <end position="532"/>
    </location>
</feature>
<feature type="transmembrane region" description="Helical" evidence="9">
    <location>
        <begin position="367"/>
        <end position="389"/>
    </location>
</feature>
<gene>
    <name evidence="10" type="ORF">HMPREF3230_00777</name>
</gene>
<evidence type="ECO:0000256" key="8">
    <source>
        <dbReference type="SAM" id="MobiDB-lite"/>
    </source>
</evidence>
<feature type="transmembrane region" description="Helical" evidence="9">
    <location>
        <begin position="86"/>
        <end position="113"/>
    </location>
</feature>
<feature type="transmembrane region" description="Helical" evidence="9">
    <location>
        <begin position="335"/>
        <end position="361"/>
    </location>
</feature>
<proteinExistence type="predicted"/>
<keyword evidence="3 9" id="KW-0812">Transmembrane</keyword>
<keyword evidence="7 9" id="KW-0472">Membrane</keyword>
<name>A0A135Z5W3_GARVA</name>
<feature type="transmembrane region" description="Helical" evidence="9">
    <location>
        <begin position="290"/>
        <end position="309"/>
    </location>
</feature>
<dbReference type="EMBL" id="LSRC01000034">
    <property type="protein sequence ID" value="KXI16983.1"/>
    <property type="molecule type" value="Genomic_DNA"/>
</dbReference>
<feature type="transmembrane region" description="Helical" evidence="9">
    <location>
        <begin position="430"/>
        <end position="452"/>
    </location>
</feature>
<keyword evidence="6 9" id="KW-1133">Transmembrane helix</keyword>
<evidence type="ECO:0000256" key="3">
    <source>
        <dbReference type="ARBA" id="ARBA00022692"/>
    </source>
</evidence>
<evidence type="ECO:0000256" key="1">
    <source>
        <dbReference type="ARBA" id="ARBA00004651"/>
    </source>
</evidence>
<evidence type="ECO:0000256" key="5">
    <source>
        <dbReference type="ARBA" id="ARBA00022984"/>
    </source>
</evidence>
<feature type="transmembrane region" description="Helical" evidence="9">
    <location>
        <begin position="240"/>
        <end position="263"/>
    </location>
</feature>
<dbReference type="PANTHER" id="PTHR47019">
    <property type="entry name" value="LIPID II FLIPPASE MURJ"/>
    <property type="match status" value="1"/>
</dbReference>
<comment type="caution">
    <text evidence="10">The sequence shown here is derived from an EMBL/GenBank/DDBJ whole genome shotgun (WGS) entry which is preliminary data.</text>
</comment>
<dbReference type="GO" id="GO:0034204">
    <property type="term" value="P:lipid translocation"/>
    <property type="evidence" value="ECO:0007669"/>
    <property type="project" value="TreeGrafter"/>
</dbReference>
<keyword evidence="2" id="KW-1003">Cell membrane</keyword>
<dbReference type="CDD" id="cd13123">
    <property type="entry name" value="MATE_MurJ_like"/>
    <property type="match status" value="1"/>
</dbReference>